<feature type="transmembrane region" description="Helical" evidence="2">
    <location>
        <begin position="12"/>
        <end position="31"/>
    </location>
</feature>
<protein>
    <recommendedName>
        <fullName evidence="3">CAAX prenyl protease 2/Lysostaphin resistance protein A-like domain-containing protein</fullName>
    </recommendedName>
</protein>
<dbReference type="Proteomes" id="UP000284822">
    <property type="component" value="Unassembled WGS sequence"/>
</dbReference>
<feature type="transmembrane region" description="Helical" evidence="2">
    <location>
        <begin position="288"/>
        <end position="307"/>
    </location>
</feature>
<feature type="transmembrane region" description="Helical" evidence="2">
    <location>
        <begin position="87"/>
        <end position="110"/>
    </location>
</feature>
<evidence type="ECO:0000313" key="4">
    <source>
        <dbReference type="EMBL" id="RHW46311.1"/>
    </source>
</evidence>
<name>A0A3R6YJ21_9LACO</name>
<comment type="caution">
    <text evidence="4">The sequence shown here is derived from an EMBL/GenBank/DDBJ whole genome shotgun (WGS) entry which is preliminary data.</text>
</comment>
<sequence length="407" mass="46205">MLKQKSFNSLIRMWFLVQYFLEIAVIGILLMRRLLGVSWQNKPLGLVLTTCIFLLILTVSGVFLLNPHEAHLNQSKRWQRLLLKFNHYYQTLGQLIVLPTLLSMLCSFLPTEVTIFNNLILSLILIYSLVMYIPIGVLAFARIQSLLGRMLMSLIVAFLMLSLPLTGHTGFDPILLALSNSDIMAALSFVILTSIVMKIWGFELPKFSWAHNSQKGIILFLIIFSLITIIFNAFGTAESWQQILQLDFTIRSTSLTLLLNGLEAGILEEWLCRFVLLYLLLHALRNRLFQFDLAIIGSSLIFSLAHIPNLAVQSLDATILQAIFAFSLGILFAAIYLYTKAFWWPMLFHASMDILAFITSGKETMSIPTSFDWMILIITAIIFLGIAAFLLSGQRRETVKENFPELL</sequence>
<evidence type="ECO:0000256" key="2">
    <source>
        <dbReference type="SAM" id="Phobius"/>
    </source>
</evidence>
<dbReference type="InterPro" id="IPR003675">
    <property type="entry name" value="Rce1/LyrA-like_dom"/>
</dbReference>
<feature type="domain" description="CAAX prenyl protease 2/Lysostaphin resistance protein A-like" evidence="3">
    <location>
        <begin position="254"/>
        <end position="354"/>
    </location>
</feature>
<dbReference type="GO" id="GO:0004175">
    <property type="term" value="F:endopeptidase activity"/>
    <property type="evidence" value="ECO:0007669"/>
    <property type="project" value="UniProtKB-ARBA"/>
</dbReference>
<evidence type="ECO:0000313" key="5">
    <source>
        <dbReference type="Proteomes" id="UP000284822"/>
    </source>
</evidence>
<dbReference type="GO" id="GO:0080120">
    <property type="term" value="P:CAAX-box protein maturation"/>
    <property type="evidence" value="ECO:0007669"/>
    <property type="project" value="UniProtKB-ARBA"/>
</dbReference>
<accession>A0A3R6YJ21</accession>
<feature type="transmembrane region" description="Helical" evidence="2">
    <location>
        <begin position="151"/>
        <end position="171"/>
    </location>
</feature>
<feature type="transmembrane region" description="Helical" evidence="2">
    <location>
        <begin position="373"/>
        <end position="391"/>
    </location>
</feature>
<feature type="transmembrane region" description="Helical" evidence="2">
    <location>
        <begin position="116"/>
        <end position="139"/>
    </location>
</feature>
<feature type="transmembrane region" description="Helical" evidence="2">
    <location>
        <begin position="183"/>
        <end position="204"/>
    </location>
</feature>
<reference evidence="4 5" key="1">
    <citation type="submission" date="2018-07" db="EMBL/GenBank/DDBJ databases">
        <title>Genome sequences of six Lactobacillus spp. isolated from bumble bee guts.</title>
        <authorList>
            <person name="Motta E.V.S."/>
            <person name="Moran N.A."/>
        </authorList>
    </citation>
    <scope>NUCLEOTIDE SEQUENCE [LARGE SCALE GENOMIC DNA]</scope>
    <source>
        <strain evidence="4 5">LV-8.1</strain>
    </source>
</reference>
<proteinExistence type="inferred from homology"/>
<feature type="transmembrane region" description="Helical" evidence="2">
    <location>
        <begin position="216"/>
        <end position="237"/>
    </location>
</feature>
<keyword evidence="2" id="KW-0472">Membrane</keyword>
<keyword evidence="2" id="KW-0812">Transmembrane</keyword>
<organism evidence="4 5">
    <name type="scientific">Bombilactobacillus bombi</name>
    <dbReference type="NCBI Taxonomy" id="1303590"/>
    <lineage>
        <taxon>Bacteria</taxon>
        <taxon>Bacillati</taxon>
        <taxon>Bacillota</taxon>
        <taxon>Bacilli</taxon>
        <taxon>Lactobacillales</taxon>
        <taxon>Lactobacillaceae</taxon>
        <taxon>Bombilactobacillus</taxon>
    </lineage>
</organism>
<dbReference type="EMBL" id="QOCS01000013">
    <property type="protein sequence ID" value="RHW46311.1"/>
    <property type="molecule type" value="Genomic_DNA"/>
</dbReference>
<feature type="transmembrane region" description="Helical" evidence="2">
    <location>
        <begin position="319"/>
        <end position="337"/>
    </location>
</feature>
<dbReference type="Pfam" id="PF02517">
    <property type="entry name" value="Rce1-like"/>
    <property type="match status" value="1"/>
</dbReference>
<keyword evidence="2" id="KW-1133">Transmembrane helix</keyword>
<comment type="similarity">
    <text evidence="1">Belongs to the UPF0177 family.</text>
</comment>
<feature type="transmembrane region" description="Helical" evidence="2">
    <location>
        <begin position="43"/>
        <end position="66"/>
    </location>
</feature>
<evidence type="ECO:0000256" key="1">
    <source>
        <dbReference type="ARBA" id="ARBA00009067"/>
    </source>
</evidence>
<evidence type="ECO:0000259" key="3">
    <source>
        <dbReference type="Pfam" id="PF02517"/>
    </source>
</evidence>
<dbReference type="AlphaFoldDB" id="A0A3R6YJ21"/>
<gene>
    <name evidence="4" type="ORF">DS832_06010</name>
</gene>
<dbReference type="RefSeq" id="WP_118910791.1">
    <property type="nucleotide sequence ID" value="NZ_QOCS01000013.1"/>
</dbReference>